<keyword evidence="3" id="KW-0808">Transferase</keyword>
<dbReference type="GO" id="GO:0031591">
    <property type="term" value="P:wybutosine biosynthetic process"/>
    <property type="evidence" value="ECO:0007669"/>
    <property type="project" value="TreeGrafter"/>
</dbReference>
<feature type="compositionally biased region" description="Low complexity" evidence="8">
    <location>
        <begin position="735"/>
        <end position="744"/>
    </location>
</feature>
<gene>
    <name evidence="11" type="ORF">FCC1311_022812</name>
</gene>
<comment type="pathway">
    <text evidence="1">tRNA modification; wybutosine-tRNA(Phe) biosynthesis.</text>
</comment>
<dbReference type="Gene3D" id="6.10.140.1470">
    <property type="match status" value="1"/>
</dbReference>
<evidence type="ECO:0000259" key="9">
    <source>
        <dbReference type="PROSITE" id="PS51184"/>
    </source>
</evidence>
<dbReference type="OrthoDB" id="263283at2759"/>
<dbReference type="SMART" id="SM00558">
    <property type="entry name" value="JmjC"/>
    <property type="match status" value="1"/>
</dbReference>
<evidence type="ECO:0000259" key="10">
    <source>
        <dbReference type="PROSITE" id="PS51684"/>
    </source>
</evidence>
<dbReference type="Pfam" id="PF02676">
    <property type="entry name" value="TYW3"/>
    <property type="match status" value="1"/>
</dbReference>
<evidence type="ECO:0000256" key="6">
    <source>
        <dbReference type="ARBA" id="ARBA00049202"/>
    </source>
</evidence>
<dbReference type="CDD" id="cd02440">
    <property type="entry name" value="AdoMet_MTases"/>
    <property type="match status" value="1"/>
</dbReference>
<keyword evidence="2" id="KW-0489">Methyltransferase</keyword>
<reference evidence="11 12" key="1">
    <citation type="submission" date="2017-12" db="EMBL/GenBank/DDBJ databases">
        <title>Sequencing, de novo assembly and annotation of complete genome of a new Thraustochytrid species, strain FCC1311.</title>
        <authorList>
            <person name="Sedici K."/>
            <person name="Godart F."/>
            <person name="Aiese Cigliano R."/>
            <person name="Sanseverino W."/>
            <person name="Barakat M."/>
            <person name="Ortet P."/>
            <person name="Marechal E."/>
            <person name="Cagnac O."/>
            <person name="Amato A."/>
        </authorList>
    </citation>
    <scope>NUCLEOTIDE SEQUENCE [LARGE SCALE GENOMIC DNA]</scope>
</reference>
<evidence type="ECO:0000256" key="5">
    <source>
        <dbReference type="ARBA" id="ARBA00022694"/>
    </source>
</evidence>
<dbReference type="Gene3D" id="3.40.50.150">
    <property type="entry name" value="Vaccinia Virus protein VP39"/>
    <property type="match status" value="1"/>
</dbReference>
<feature type="region of interest" description="Disordered" evidence="8">
    <location>
        <begin position="83"/>
        <end position="117"/>
    </location>
</feature>
<evidence type="ECO:0000313" key="11">
    <source>
        <dbReference type="EMBL" id="GBG26061.1"/>
    </source>
</evidence>
<feature type="region of interest" description="Disordered" evidence="8">
    <location>
        <begin position="251"/>
        <end position="288"/>
    </location>
</feature>
<evidence type="ECO:0000256" key="2">
    <source>
        <dbReference type="ARBA" id="ARBA00022603"/>
    </source>
</evidence>
<dbReference type="SUPFAM" id="SSF53335">
    <property type="entry name" value="S-adenosyl-L-methionine-dependent methyltransferases"/>
    <property type="match status" value="1"/>
</dbReference>
<dbReference type="SUPFAM" id="SSF51197">
    <property type="entry name" value="Clavaminate synthase-like"/>
    <property type="match status" value="1"/>
</dbReference>
<evidence type="ECO:0000256" key="1">
    <source>
        <dbReference type="ARBA" id="ARBA00004797"/>
    </source>
</evidence>
<sequence>MAHELALETAYASLQHQKQQFDAYKRSILAELADVGTDAYSDKSPKGSLDAAIVELVRDINASRDYVTTSSCSGRVSLFYEGGSSSNTSASQDPLEHKEKSDLQTPQAPRKGQGRWLGVNHDRALSRQEVLDMLASVPPQQGGRAVLKHEPFVLHVQCRDERSAQALLRVAMDSGLRESGLSLGQKKIMLGIRTLSNVLEVPVLVDGRQILSEDALGVMCDVAAEKFRINCERRAAFHANVAAFLRNADSSPVPEYPRSDANGLRTSTRSLNPQQERQKERRRQKQASLSRALEWKEVGAGADLLQRWGHASVPLPDGSAALVFGGFGPCDGTSHERRNDLILVCRNTEENGSSFLCERLQAEGEPPLARIKHAACWLDASHALCISGGRQSPLKALSDLALFHYDQRRWVPVQTSGAWTPRWSHTMVTAGEHAIIFGGRDAKSVMSDTIMITIQDASAKVSLLECHGGASVVGRFGHSAVTTNQGDKMVIYGGYARVGENDDDEAVPTQHMLGDVQVLEISTRTWSTVCAHSPSSSRFSHGAVALDDDRMLVVGGVGIEYRDNGAKLLTLSTGQWDVVRSSETYGASWAPQAMQQKFSLIKLQQGSQLDLLSLGGGNLCFSFGFCFGKSSHADASWMLTHDFVPDALAIEASEAKVAKVCLEKAKLYDRSRKIVPYLHNGRAALMAIPVPQDAIARVEALIQDGQLGAANLVHCPAPPLKNGAAPAASTAAAAKAEGTSASAKSQKKTEKPKKSVPNKESQVKSKASDATIAGLGVSVAASACKLCKSALEQAGLYDKSRRVGKLASGMMGVPVRGSLEAATAALASVGVEPAETSSSMMLPCSPVPKQQVGSKKARAANGNSRRAGIKEQLRVWVEGLVTRSPSLELPSAEVMRSELPKRVEVLGDVAIVPREAFRTDQVWAPIIHAGEERVQDCLWAMIASLTGAKRVLLQRKIDIGVKRQSRATMVYPRQHPDTAVMVKQNGVTYWFDMERCMFSSGNISEKQRVAKFPCRDEVVVDMFAGIGYFTLPYLVKAGVAHLHACEWNADALAALRKNLALNSVEDRCTVYAGDCRVSVEKSLRGIADRVNLGLIPSSRPFWPTGVQALHETRGGWLHIHENVVRKECDAFVKDMLAEIQALLPEGWTAACNHVERVKSYSPHVDHIVADVRCGPIDELNAGELQGGASSQIASGELSRVLRVPRSDERDPLPVIRRPYPRSAQEAQEIMAMDRPVVLTGIPSWSSSFWKLEALQEFCASHTDTGNTKVSVHVADDAHLSFVNKSFRFQVTELQALLHAVAQNDAKPMYLRAVGPNPRKDRAHFWRDFAELAKASGLGQPDEFVDGDRAKIFSSVFRVASAGLQLWTHFDVMANVLYQLHGSKRVVLFRPEDVGCLDMRQSVSAVVDIDGQPSDSLFGQARVRAMEVHLEAGEALYIPALWPHNARAKTASVAVNVFWRSLDTSFYGAKDLYGNRDPLPAERALALVQEASDLLGAAQDNGNVLPWQFRQFYAHIAAGKLLQNA</sequence>
<dbReference type="Pfam" id="PF13621">
    <property type="entry name" value="Cupin_8"/>
    <property type="match status" value="1"/>
</dbReference>
<dbReference type="SUPFAM" id="SSF111278">
    <property type="entry name" value="SSo0622-like"/>
    <property type="match status" value="1"/>
</dbReference>
<dbReference type="InterPro" id="IPR030382">
    <property type="entry name" value="MeTrfase_TRM5/TYW2"/>
</dbReference>
<dbReference type="GO" id="GO:0005737">
    <property type="term" value="C:cytoplasm"/>
    <property type="evidence" value="ECO:0007669"/>
    <property type="project" value="TreeGrafter"/>
</dbReference>
<dbReference type="Gene3D" id="2.60.120.650">
    <property type="entry name" value="Cupin"/>
    <property type="match status" value="1"/>
</dbReference>
<organism evidence="11 12">
    <name type="scientific">Hondaea fermentalgiana</name>
    <dbReference type="NCBI Taxonomy" id="2315210"/>
    <lineage>
        <taxon>Eukaryota</taxon>
        <taxon>Sar</taxon>
        <taxon>Stramenopiles</taxon>
        <taxon>Bigyra</taxon>
        <taxon>Labyrinthulomycetes</taxon>
        <taxon>Thraustochytrida</taxon>
        <taxon>Thraustochytriidae</taxon>
        <taxon>Hondaea</taxon>
    </lineage>
</organism>
<keyword evidence="4" id="KW-0949">S-adenosyl-L-methionine</keyword>
<dbReference type="EMBL" id="BEYU01000018">
    <property type="protein sequence ID" value="GBG26061.1"/>
    <property type="molecule type" value="Genomic_DNA"/>
</dbReference>
<dbReference type="InterPro" id="IPR015915">
    <property type="entry name" value="Kelch-typ_b-propeller"/>
</dbReference>
<dbReference type="Gene3D" id="3.30.1960.10">
    <property type="entry name" value="tRNA wybutosine-synthesizing-like"/>
    <property type="match status" value="1"/>
</dbReference>
<dbReference type="InParanoid" id="A0A2R5GD32"/>
<evidence type="ECO:0000256" key="8">
    <source>
        <dbReference type="SAM" id="MobiDB-lite"/>
    </source>
</evidence>
<proteinExistence type="predicted"/>
<feature type="region of interest" description="Disordered" evidence="8">
    <location>
        <begin position="735"/>
        <end position="767"/>
    </location>
</feature>
<keyword evidence="5" id="KW-0819">tRNA processing</keyword>
<comment type="catalytic activity">
    <reaction evidence="6">
        <text>4-demethyl-7-[(3S)-3-amino-3-carboxypropyl]wyosine(37) in tRNA(Phe) + S-adenosyl-L-methionine = 7-[(3S)-3-amino-3-carboxypropyl]wyosine(37) in tRNA(Phe) + S-adenosyl-L-homocysteine + H(+)</text>
        <dbReference type="Rhea" id="RHEA:36635"/>
        <dbReference type="Rhea" id="RHEA-COMP:10378"/>
        <dbReference type="Rhea" id="RHEA-COMP:10379"/>
        <dbReference type="ChEBI" id="CHEBI:15378"/>
        <dbReference type="ChEBI" id="CHEBI:57856"/>
        <dbReference type="ChEBI" id="CHEBI:59789"/>
        <dbReference type="ChEBI" id="CHEBI:73543"/>
        <dbReference type="ChEBI" id="CHEBI:73550"/>
        <dbReference type="EC" id="2.1.1.282"/>
    </reaction>
</comment>
<feature type="region of interest" description="Disordered" evidence="8">
    <location>
        <begin position="837"/>
        <end position="863"/>
    </location>
</feature>
<dbReference type="Gene3D" id="2.120.10.80">
    <property type="entry name" value="Kelch-type beta propeller"/>
    <property type="match status" value="2"/>
</dbReference>
<dbReference type="GO" id="GO:0008175">
    <property type="term" value="F:tRNA methyltransferase activity"/>
    <property type="evidence" value="ECO:0007669"/>
    <property type="project" value="TreeGrafter"/>
</dbReference>
<evidence type="ECO:0000313" key="12">
    <source>
        <dbReference type="Proteomes" id="UP000241890"/>
    </source>
</evidence>
<dbReference type="PANTHER" id="PTHR23245">
    <property type="entry name" value="TRNA METHYLTRANSFERASE"/>
    <property type="match status" value="1"/>
</dbReference>
<dbReference type="GO" id="GO:0102522">
    <property type="term" value="F:tRNA 4-demethylwyosine alpha-amino-alpha-carboxypropyltransferase activity"/>
    <property type="evidence" value="ECO:0007669"/>
    <property type="project" value="UniProtKB-EC"/>
</dbReference>
<dbReference type="InterPro" id="IPR036602">
    <property type="entry name" value="tRNA_yW-synthesising-like_sf"/>
</dbReference>
<dbReference type="Proteomes" id="UP000241890">
    <property type="component" value="Unassembled WGS sequence"/>
</dbReference>
<dbReference type="UniPathway" id="UPA00375"/>
<accession>A0A2R5GD32</accession>
<dbReference type="Pfam" id="PF02475">
    <property type="entry name" value="TRM5-TYW2_MTfase"/>
    <property type="match status" value="1"/>
</dbReference>
<keyword evidence="12" id="KW-1185">Reference proteome</keyword>
<feature type="compositionally biased region" description="Polar residues" evidence="8">
    <location>
        <begin position="83"/>
        <end position="92"/>
    </location>
</feature>
<comment type="catalytic activity">
    <reaction evidence="7">
        <text>4-demethylwyosine(37) in tRNA(Phe) + S-adenosyl-L-methionine = 4-demethyl-7-[(3S)-3-amino-3-carboxypropyl]wyosine(37) in tRNA(Phe) + S-methyl-5'-thioadenosine + H(+)</text>
        <dbReference type="Rhea" id="RHEA:36355"/>
        <dbReference type="Rhea" id="RHEA-COMP:10164"/>
        <dbReference type="Rhea" id="RHEA-COMP:10378"/>
        <dbReference type="ChEBI" id="CHEBI:15378"/>
        <dbReference type="ChEBI" id="CHEBI:17509"/>
        <dbReference type="ChEBI" id="CHEBI:59789"/>
        <dbReference type="ChEBI" id="CHEBI:64315"/>
        <dbReference type="ChEBI" id="CHEBI:73550"/>
        <dbReference type="EC" id="2.5.1.114"/>
    </reaction>
</comment>
<dbReference type="InterPro" id="IPR003827">
    <property type="entry name" value="tRNA_yW-synthesising"/>
</dbReference>
<dbReference type="InterPro" id="IPR056743">
    <property type="entry name" value="TRM5-TYW2-like_MTfase"/>
</dbReference>
<evidence type="ECO:0000256" key="3">
    <source>
        <dbReference type="ARBA" id="ARBA00022679"/>
    </source>
</evidence>
<feature type="domain" description="JmjC" evidence="9">
    <location>
        <begin position="1333"/>
        <end position="1475"/>
    </location>
</feature>
<dbReference type="SUPFAM" id="SSF117281">
    <property type="entry name" value="Kelch motif"/>
    <property type="match status" value="1"/>
</dbReference>
<evidence type="ECO:0000256" key="7">
    <source>
        <dbReference type="ARBA" id="ARBA00049400"/>
    </source>
</evidence>
<dbReference type="InterPro" id="IPR041667">
    <property type="entry name" value="Cupin_8"/>
</dbReference>
<dbReference type="PROSITE" id="PS51684">
    <property type="entry name" value="SAM_MT_TRM5_TYW2"/>
    <property type="match status" value="1"/>
</dbReference>
<dbReference type="PROSITE" id="PS51184">
    <property type="entry name" value="JMJC"/>
    <property type="match status" value="1"/>
</dbReference>
<evidence type="ECO:0000256" key="4">
    <source>
        <dbReference type="ARBA" id="ARBA00022691"/>
    </source>
</evidence>
<name>A0A2R5GD32_9STRA</name>
<dbReference type="PANTHER" id="PTHR23245:SF25">
    <property type="entry name" value="TRNA WYBUTOSINE-SYNTHESIZING PROTEIN 2 HOMOLOG"/>
    <property type="match status" value="1"/>
</dbReference>
<dbReference type="FunFam" id="3.40.50.150:FF:000131">
    <property type="entry name" value="tRNA wybutosine-synthesizing protein 2/3/4"/>
    <property type="match status" value="1"/>
</dbReference>
<dbReference type="InterPro" id="IPR029063">
    <property type="entry name" value="SAM-dependent_MTases_sf"/>
</dbReference>
<feature type="domain" description="SAM-dependent methyltransferase TRM5/TYW2-type" evidence="10">
    <location>
        <begin position="919"/>
        <end position="1175"/>
    </location>
</feature>
<comment type="caution">
    <text evidence="11">The sequence shown here is derived from an EMBL/GenBank/DDBJ whole genome shotgun (WGS) entry which is preliminary data.</text>
</comment>
<protein>
    <submittedName>
        <fullName evidence="11">tRNA wybutosine-synthesizing protein 2-like</fullName>
    </submittedName>
</protein>
<dbReference type="GO" id="GO:0030488">
    <property type="term" value="P:tRNA methylation"/>
    <property type="evidence" value="ECO:0007669"/>
    <property type="project" value="TreeGrafter"/>
</dbReference>
<dbReference type="Pfam" id="PF24681">
    <property type="entry name" value="Kelch_KLHDC2_KLHL20_DRC7"/>
    <property type="match status" value="1"/>
</dbReference>
<dbReference type="InterPro" id="IPR003347">
    <property type="entry name" value="JmjC_dom"/>
</dbReference>
<feature type="compositionally biased region" description="Polar residues" evidence="8">
    <location>
        <begin position="264"/>
        <end position="273"/>
    </location>
</feature>